<evidence type="ECO:0000313" key="9">
    <source>
        <dbReference type="EMBL" id="VEN58368.1"/>
    </source>
</evidence>
<gene>
    <name evidence="9" type="ORF">CALMAC_LOCUS16751</name>
</gene>
<feature type="binding site" evidence="5">
    <location>
        <position position="257"/>
    </location>
    <ligand>
        <name>Mg(2+)</name>
        <dbReference type="ChEBI" id="CHEBI:18420"/>
        <note>catalytic</note>
    </ligand>
</feature>
<evidence type="ECO:0000256" key="2">
    <source>
        <dbReference type="ARBA" id="ARBA00022722"/>
    </source>
</evidence>
<dbReference type="GO" id="GO:0000014">
    <property type="term" value="F:single-stranded DNA endodeoxyribonuclease activity"/>
    <property type="evidence" value="ECO:0007669"/>
    <property type="project" value="TreeGrafter"/>
</dbReference>
<evidence type="ECO:0000259" key="8">
    <source>
        <dbReference type="SMART" id="SM00892"/>
    </source>
</evidence>
<evidence type="ECO:0000256" key="6">
    <source>
        <dbReference type="SAM" id="SignalP"/>
    </source>
</evidence>
<keyword evidence="2" id="KW-0540">Nuclease</keyword>
<evidence type="ECO:0000256" key="3">
    <source>
        <dbReference type="ARBA" id="ARBA00022759"/>
    </source>
</evidence>
<feature type="domain" description="ENPP1-3/EXOG-like endonuclease/phosphodiesterase" evidence="7">
    <location>
        <begin position="146"/>
        <end position="358"/>
    </location>
</feature>
<dbReference type="OrthoDB" id="8194122at2759"/>
<dbReference type="SMART" id="SM00477">
    <property type="entry name" value="NUC"/>
    <property type="match status" value="1"/>
</dbReference>
<dbReference type="GO" id="GO:0006309">
    <property type="term" value="P:apoptotic DNA fragmentation"/>
    <property type="evidence" value="ECO:0007669"/>
    <property type="project" value="TreeGrafter"/>
</dbReference>
<dbReference type="GO" id="GO:0004521">
    <property type="term" value="F:RNA endonuclease activity"/>
    <property type="evidence" value="ECO:0007669"/>
    <property type="project" value="TreeGrafter"/>
</dbReference>
<dbReference type="GO" id="GO:0003676">
    <property type="term" value="F:nucleic acid binding"/>
    <property type="evidence" value="ECO:0007669"/>
    <property type="project" value="InterPro"/>
</dbReference>
<evidence type="ECO:0000256" key="4">
    <source>
        <dbReference type="PIRSR" id="PIRSR640255-1"/>
    </source>
</evidence>
<name>A0A653DEF2_CALMS</name>
<protein>
    <recommendedName>
        <fullName evidence="11">DNA/RNA non-specific endonuclease domain-containing protein</fullName>
    </recommendedName>
</protein>
<dbReference type="Pfam" id="PF01223">
    <property type="entry name" value="Endonuclease_NS"/>
    <property type="match status" value="1"/>
</dbReference>
<dbReference type="SUPFAM" id="SSF54060">
    <property type="entry name" value="His-Me finger endonucleases"/>
    <property type="match status" value="1"/>
</dbReference>
<dbReference type="InterPro" id="IPR020821">
    <property type="entry name" value="ENPP1-3/EXOG-like_nuc-like"/>
</dbReference>
<feature type="active site" description="Proton acceptor" evidence="4">
    <location>
        <position position="227"/>
    </location>
</feature>
<dbReference type="GO" id="GO:0046872">
    <property type="term" value="F:metal ion binding"/>
    <property type="evidence" value="ECO:0007669"/>
    <property type="project" value="UniProtKB-KW"/>
</dbReference>
<proteinExistence type="inferred from homology"/>
<feature type="signal peptide" evidence="6">
    <location>
        <begin position="1"/>
        <end position="21"/>
    </location>
</feature>
<reference evidence="9 10" key="1">
    <citation type="submission" date="2019-01" db="EMBL/GenBank/DDBJ databases">
        <authorList>
            <person name="Sayadi A."/>
        </authorList>
    </citation>
    <scope>NUCLEOTIDE SEQUENCE [LARGE SCALE GENOMIC DNA]</scope>
</reference>
<keyword evidence="6" id="KW-0732">Signal</keyword>
<dbReference type="InterPro" id="IPR001604">
    <property type="entry name" value="Endo_G_ENPP1-like_dom"/>
</dbReference>
<dbReference type="AlphaFoldDB" id="A0A653DEF2"/>
<sequence length="398" mass="45139">MYWLLFSLATFLSVALHGVESECIIPIWSQMSDANRLPHMTYYKNGKYQQVLPSSGTISIDEGGSIILTCSGCSARNYLKFAESESSATVTCRHSSLYYKGIRLDFNRDVKCKKLICNAVTTSGQCGGSGSQYQIGYDVYNEADMLTDVVSCYDHSSWIPLYASHVIHGRNLEGSRQIPRPEFKKEKLDNGKLVSDVFQQRNQTEIFKHLTGTDKYITRSNYLEKGHLAPQGDFVYPTSQVSSYFYINVVPQWKSINNGNWKSVEYDVRQFANRSLNDVLVYTGSYDVLNLDRKPIHLVQDRYLPVPKYIWKIVYATLAPGKYGAIVLIVLNNPYANQAEPLCRSICGPYGWNKADRSSFSKGHVHCCDYREFRLKVPFVPQLEVTEVLSGPNPKTLI</sequence>
<keyword evidence="10" id="KW-1185">Reference proteome</keyword>
<dbReference type="GO" id="GO:0005743">
    <property type="term" value="C:mitochondrial inner membrane"/>
    <property type="evidence" value="ECO:0007669"/>
    <property type="project" value="TreeGrafter"/>
</dbReference>
<dbReference type="InterPro" id="IPR044925">
    <property type="entry name" value="His-Me_finger_sf"/>
</dbReference>
<evidence type="ECO:0000256" key="1">
    <source>
        <dbReference type="ARBA" id="ARBA00010052"/>
    </source>
</evidence>
<evidence type="ECO:0008006" key="11">
    <source>
        <dbReference type="Google" id="ProtNLM"/>
    </source>
</evidence>
<comment type="similarity">
    <text evidence="1">Belongs to the DNA/RNA non-specific endonuclease family.</text>
</comment>
<organism evidence="9 10">
    <name type="scientific">Callosobruchus maculatus</name>
    <name type="common">Southern cowpea weevil</name>
    <name type="synonym">Pulse bruchid</name>
    <dbReference type="NCBI Taxonomy" id="64391"/>
    <lineage>
        <taxon>Eukaryota</taxon>
        <taxon>Metazoa</taxon>
        <taxon>Ecdysozoa</taxon>
        <taxon>Arthropoda</taxon>
        <taxon>Hexapoda</taxon>
        <taxon>Insecta</taxon>
        <taxon>Pterygota</taxon>
        <taxon>Neoptera</taxon>
        <taxon>Endopterygota</taxon>
        <taxon>Coleoptera</taxon>
        <taxon>Polyphaga</taxon>
        <taxon>Cucujiformia</taxon>
        <taxon>Chrysomeloidea</taxon>
        <taxon>Chrysomelidae</taxon>
        <taxon>Bruchinae</taxon>
        <taxon>Bruchini</taxon>
        <taxon>Callosobruchus</taxon>
    </lineage>
</organism>
<feature type="domain" description="DNA/RNA non-specific endonuclease/pyrophosphatase/phosphodiesterase" evidence="8">
    <location>
        <begin position="145"/>
        <end position="373"/>
    </location>
</feature>
<keyword evidence="3" id="KW-0378">Hydrolase</keyword>
<dbReference type="InterPro" id="IPR044929">
    <property type="entry name" value="DNA/RNA_non-sp_Endonuclease_sf"/>
</dbReference>
<dbReference type="PANTHER" id="PTHR13966:SF17">
    <property type="entry name" value="ENDONUCLEASE-RELATED"/>
    <property type="match status" value="1"/>
</dbReference>
<evidence type="ECO:0000313" key="10">
    <source>
        <dbReference type="Proteomes" id="UP000410492"/>
    </source>
</evidence>
<evidence type="ECO:0000259" key="7">
    <source>
        <dbReference type="SMART" id="SM00477"/>
    </source>
</evidence>
<feature type="chain" id="PRO_5025016822" description="DNA/RNA non-specific endonuclease domain-containing protein" evidence="6">
    <location>
        <begin position="22"/>
        <end position="398"/>
    </location>
</feature>
<keyword evidence="3" id="KW-0255">Endonuclease</keyword>
<accession>A0A653DEF2</accession>
<dbReference type="SMART" id="SM00892">
    <property type="entry name" value="Endonuclease_NS"/>
    <property type="match status" value="1"/>
</dbReference>
<dbReference type="PANTHER" id="PTHR13966">
    <property type="entry name" value="ENDONUCLEASE RELATED"/>
    <property type="match status" value="1"/>
</dbReference>
<evidence type="ECO:0000256" key="5">
    <source>
        <dbReference type="PIRSR" id="PIRSR640255-2"/>
    </source>
</evidence>
<dbReference type="InterPro" id="IPR040255">
    <property type="entry name" value="Non-specific_endonuclease"/>
</dbReference>
<dbReference type="Gene3D" id="3.40.570.10">
    <property type="entry name" value="Extracellular Endonuclease, subunit A"/>
    <property type="match status" value="1"/>
</dbReference>
<dbReference type="EMBL" id="CAACVG010011574">
    <property type="protein sequence ID" value="VEN58368.1"/>
    <property type="molecule type" value="Genomic_DNA"/>
</dbReference>
<dbReference type="GO" id="GO:0005634">
    <property type="term" value="C:nucleus"/>
    <property type="evidence" value="ECO:0007669"/>
    <property type="project" value="TreeGrafter"/>
</dbReference>
<dbReference type="Proteomes" id="UP000410492">
    <property type="component" value="Unassembled WGS sequence"/>
</dbReference>
<keyword evidence="5" id="KW-0479">Metal-binding</keyword>